<dbReference type="PANTHER" id="PTHR46177:SF1">
    <property type="entry name" value="INTEGRASE CATALYTIC DOMAIN-CONTAINING PROTEIN"/>
    <property type="match status" value="1"/>
</dbReference>
<keyword evidence="4" id="KW-1185">Reference proteome</keyword>
<evidence type="ECO:0000259" key="2">
    <source>
        <dbReference type="Pfam" id="PF24764"/>
    </source>
</evidence>
<evidence type="ECO:0000256" key="1">
    <source>
        <dbReference type="SAM" id="MobiDB-lite"/>
    </source>
</evidence>
<evidence type="ECO:0000313" key="3">
    <source>
        <dbReference type="EMBL" id="CAK5270489.1"/>
    </source>
</evidence>
<organism evidence="3 4">
    <name type="scientific">Mycena citricolor</name>
    <dbReference type="NCBI Taxonomy" id="2018698"/>
    <lineage>
        <taxon>Eukaryota</taxon>
        <taxon>Fungi</taxon>
        <taxon>Dikarya</taxon>
        <taxon>Basidiomycota</taxon>
        <taxon>Agaricomycotina</taxon>
        <taxon>Agaricomycetes</taxon>
        <taxon>Agaricomycetidae</taxon>
        <taxon>Agaricales</taxon>
        <taxon>Marasmiineae</taxon>
        <taxon>Mycenaceae</taxon>
        <taxon>Mycena</taxon>
    </lineage>
</organism>
<comment type="caution">
    <text evidence="3">The sequence shown here is derived from an EMBL/GenBank/DDBJ whole genome shotgun (WGS) entry which is preliminary data.</text>
</comment>
<feature type="domain" description="Integrase core" evidence="2">
    <location>
        <begin position="179"/>
        <end position="351"/>
    </location>
</feature>
<sequence>MNTQAASMSLHSTMPPMRDNPEDTVDARMVNNPDGSNGHGGRLLNRYPQLLVWIQKYIDEGVKQANMPQALSDDHGVSTSLRTVERYIKDYHLRTTRHPQVSVEDQGAAILAITAEDPLGTWGGRKVKEKLGLTSIHIPRRFIDMFRAAHDANAAALRRPGARKVHTRGLFASGLDEEWCIDGHEKILNSMGISVYGIINKFSRRELLLRAVPDSRTADVPPALYLQLVRQLKGIPIQTVTDKGSETGKLAALQTSLRQLLYPDLSLEIVPAHRSVKSVYNITCERGWRPIWEKELANVKHEYESGKVASGFHPDNPIHEGVCLWLWGRIVQLRLDKIQYENGIHRVRKQASRLLPTGGRIIDFYEHPERYGGDMQLISIDDIHLPLIDHLIEEHSPAEKLQFGSNDMVVLCEAIFAGIGSPDVSALNGWAVFSHMIAKYNEV</sequence>
<dbReference type="InterPro" id="IPR058913">
    <property type="entry name" value="Integrase_dom_put"/>
</dbReference>
<accession>A0AAD2JZF5</accession>
<feature type="compositionally biased region" description="Polar residues" evidence="1">
    <location>
        <begin position="1"/>
        <end position="12"/>
    </location>
</feature>
<dbReference type="PANTHER" id="PTHR46177">
    <property type="entry name" value="INTEGRASE CATALYTIC DOMAIN-CONTAINING PROTEIN"/>
    <property type="match status" value="1"/>
</dbReference>
<dbReference type="EMBL" id="CAVNYO010000167">
    <property type="protein sequence ID" value="CAK5270489.1"/>
    <property type="molecule type" value="Genomic_DNA"/>
</dbReference>
<name>A0AAD2JZF5_9AGAR</name>
<dbReference type="Proteomes" id="UP001295794">
    <property type="component" value="Unassembled WGS sequence"/>
</dbReference>
<proteinExistence type="predicted"/>
<dbReference type="Pfam" id="PF24764">
    <property type="entry name" value="rva_4"/>
    <property type="match status" value="1"/>
</dbReference>
<dbReference type="AlphaFoldDB" id="A0AAD2JZF5"/>
<gene>
    <name evidence="3" type="ORF">MYCIT1_LOCUS14945</name>
</gene>
<protein>
    <recommendedName>
        <fullName evidence="2">Integrase core domain-containing protein</fullName>
    </recommendedName>
</protein>
<reference evidence="3" key="1">
    <citation type="submission" date="2023-11" db="EMBL/GenBank/DDBJ databases">
        <authorList>
            <person name="De Vega J J."/>
            <person name="De Vega J J."/>
        </authorList>
    </citation>
    <scope>NUCLEOTIDE SEQUENCE</scope>
</reference>
<feature type="region of interest" description="Disordered" evidence="1">
    <location>
        <begin position="1"/>
        <end position="22"/>
    </location>
</feature>
<evidence type="ECO:0000313" key="4">
    <source>
        <dbReference type="Proteomes" id="UP001295794"/>
    </source>
</evidence>